<gene>
    <name evidence="1" type="ORF">CK203_109808</name>
</gene>
<evidence type="ECO:0000313" key="2">
    <source>
        <dbReference type="Proteomes" id="UP000288805"/>
    </source>
</evidence>
<evidence type="ECO:0000313" key="1">
    <source>
        <dbReference type="EMBL" id="RVW58224.1"/>
    </source>
</evidence>
<protein>
    <submittedName>
        <fullName evidence="1">Uncharacterized protein</fullName>
    </submittedName>
</protein>
<sequence length="179" mass="20350">MKVVNTREEIGLLSFMIHCGHTENLQDHSWNVSLSPSLRQSVPSPHGSGIQSLVGNQEAQHGFERAGMKRFLDLNEMEELRNDAYNNSNIAKQRLKRWHDQLVSQRIPEGQRVFCMTLSSTSSGKAEVKVDRSFYYSTSAFKWSSGTTQFQQQEFQSQWPSSQAIRGAFFSRQGGNHPP</sequence>
<organism evidence="1 2">
    <name type="scientific">Vitis vinifera</name>
    <name type="common">Grape</name>
    <dbReference type="NCBI Taxonomy" id="29760"/>
    <lineage>
        <taxon>Eukaryota</taxon>
        <taxon>Viridiplantae</taxon>
        <taxon>Streptophyta</taxon>
        <taxon>Embryophyta</taxon>
        <taxon>Tracheophyta</taxon>
        <taxon>Spermatophyta</taxon>
        <taxon>Magnoliopsida</taxon>
        <taxon>eudicotyledons</taxon>
        <taxon>Gunneridae</taxon>
        <taxon>Pentapetalae</taxon>
        <taxon>rosids</taxon>
        <taxon>Vitales</taxon>
        <taxon>Vitaceae</taxon>
        <taxon>Viteae</taxon>
        <taxon>Vitis</taxon>
    </lineage>
</organism>
<dbReference type="Proteomes" id="UP000288805">
    <property type="component" value="Unassembled WGS sequence"/>
</dbReference>
<comment type="caution">
    <text evidence="1">The sequence shown here is derived from an EMBL/GenBank/DDBJ whole genome shotgun (WGS) entry which is preliminary data.</text>
</comment>
<proteinExistence type="predicted"/>
<dbReference type="AlphaFoldDB" id="A0A438FE24"/>
<dbReference type="EMBL" id="QGNW01000969">
    <property type="protein sequence ID" value="RVW58224.1"/>
    <property type="molecule type" value="Genomic_DNA"/>
</dbReference>
<reference evidence="1 2" key="1">
    <citation type="journal article" date="2018" name="PLoS Genet.">
        <title>Population sequencing reveals clonal diversity and ancestral inbreeding in the grapevine cultivar Chardonnay.</title>
        <authorList>
            <person name="Roach M.J."/>
            <person name="Johnson D.L."/>
            <person name="Bohlmann J."/>
            <person name="van Vuuren H.J."/>
            <person name="Jones S.J."/>
            <person name="Pretorius I.S."/>
            <person name="Schmidt S.A."/>
            <person name="Borneman A.R."/>
        </authorList>
    </citation>
    <scope>NUCLEOTIDE SEQUENCE [LARGE SCALE GENOMIC DNA]</scope>
    <source>
        <strain evidence="2">cv. Chardonnay</strain>
        <tissue evidence="1">Leaf</tissue>
    </source>
</reference>
<name>A0A438FE24_VITVI</name>
<accession>A0A438FE24</accession>